<name>X0VJJ2_9ZZZZ</name>
<sequence length="87" mass="10138">MNDKRPIAQRLAGLRPNQRHKLNTRYGPSHHECAFCKRSCYNVPQRALWQYSVRRWICDECKDERTSSGEATYLDMEHPDIAAGSES</sequence>
<accession>X0VJJ2</accession>
<evidence type="ECO:0000256" key="1">
    <source>
        <dbReference type="SAM" id="MobiDB-lite"/>
    </source>
</evidence>
<comment type="caution">
    <text evidence="2">The sequence shown here is derived from an EMBL/GenBank/DDBJ whole genome shotgun (WGS) entry which is preliminary data.</text>
</comment>
<dbReference type="EMBL" id="BARS01030148">
    <property type="protein sequence ID" value="GAG18439.1"/>
    <property type="molecule type" value="Genomic_DNA"/>
</dbReference>
<gene>
    <name evidence="2" type="ORF">S01H1_47041</name>
</gene>
<dbReference type="AlphaFoldDB" id="X0VJJ2"/>
<proteinExistence type="predicted"/>
<reference evidence="2" key="1">
    <citation type="journal article" date="2014" name="Front. Microbiol.">
        <title>High frequency of phylogenetically diverse reductive dehalogenase-homologous genes in deep subseafloor sedimentary metagenomes.</title>
        <authorList>
            <person name="Kawai M."/>
            <person name="Futagami T."/>
            <person name="Toyoda A."/>
            <person name="Takaki Y."/>
            <person name="Nishi S."/>
            <person name="Hori S."/>
            <person name="Arai W."/>
            <person name="Tsubouchi T."/>
            <person name="Morono Y."/>
            <person name="Uchiyama I."/>
            <person name="Ito T."/>
            <person name="Fujiyama A."/>
            <person name="Inagaki F."/>
            <person name="Takami H."/>
        </authorList>
    </citation>
    <scope>NUCLEOTIDE SEQUENCE</scope>
    <source>
        <strain evidence="2">Expedition CK06-06</strain>
    </source>
</reference>
<evidence type="ECO:0000313" key="2">
    <source>
        <dbReference type="EMBL" id="GAG18439.1"/>
    </source>
</evidence>
<organism evidence="2">
    <name type="scientific">marine sediment metagenome</name>
    <dbReference type="NCBI Taxonomy" id="412755"/>
    <lineage>
        <taxon>unclassified sequences</taxon>
        <taxon>metagenomes</taxon>
        <taxon>ecological metagenomes</taxon>
    </lineage>
</organism>
<protein>
    <submittedName>
        <fullName evidence="2">Uncharacterized protein</fullName>
    </submittedName>
</protein>
<feature type="region of interest" description="Disordered" evidence="1">
    <location>
        <begin position="1"/>
        <end position="25"/>
    </location>
</feature>